<dbReference type="GO" id="GO:0006120">
    <property type="term" value="P:mitochondrial electron transport, NADH to ubiquinone"/>
    <property type="evidence" value="ECO:0007669"/>
    <property type="project" value="InterPro"/>
</dbReference>
<evidence type="ECO:0000256" key="1">
    <source>
        <dbReference type="ARBA" id="ARBA00004298"/>
    </source>
</evidence>
<evidence type="ECO:0000256" key="8">
    <source>
        <dbReference type="ARBA" id="ARBA00022989"/>
    </source>
</evidence>
<dbReference type="PANTHER" id="PTHR13099:SF0">
    <property type="entry name" value="NADH DEHYDROGENASE [UBIQUINONE] 1 SUBUNIT C2-RELATED"/>
    <property type="match status" value="1"/>
</dbReference>
<evidence type="ECO:0000256" key="2">
    <source>
        <dbReference type="ARBA" id="ARBA00008674"/>
    </source>
</evidence>
<keyword evidence="9 11" id="KW-0496">Mitochondrion</keyword>
<dbReference type="Pfam" id="PF06374">
    <property type="entry name" value="NDUF_C2"/>
    <property type="match status" value="1"/>
</dbReference>
<evidence type="ECO:0000256" key="10">
    <source>
        <dbReference type="ARBA" id="ARBA00023136"/>
    </source>
</evidence>
<evidence type="ECO:0000313" key="13">
    <source>
        <dbReference type="Proteomes" id="UP000264820"/>
    </source>
</evidence>
<dbReference type="Ensembl" id="ENSHCOT00000000553.1">
    <property type="protein sequence ID" value="ENSHCOP00000008286.1"/>
    <property type="gene ID" value="ENSHCOG00000010686.1"/>
</dbReference>
<evidence type="ECO:0000313" key="12">
    <source>
        <dbReference type="Ensembl" id="ENSHCOP00000008286.1"/>
    </source>
</evidence>
<comment type="subcellular location">
    <subcellularLocation>
        <location evidence="1">Mitochondrion inner membrane</location>
        <topology evidence="1">Single-pass membrane protein</topology>
        <orientation evidence="1">Matrix side</orientation>
    </subcellularLocation>
</comment>
<evidence type="ECO:0000256" key="7">
    <source>
        <dbReference type="ARBA" id="ARBA00022982"/>
    </source>
</evidence>
<dbReference type="PIRSF" id="PIRSF017834">
    <property type="entry name" value="NADH-UbQ_OxRdtase_b14.5b"/>
    <property type="match status" value="1"/>
</dbReference>
<sequence length="104" mass="11874">MGWIPDEGKGLPPPGVVNRNSFWLGGMGWCAAIMNGNVLSGVHRQVLLTTIGWFLGYHLTKYENYVHAKLDREMNEYMKLHPDDFAPKEKKTFAEIVEPFIPVR</sequence>
<name>A0A3Q2Y5P1_HIPCM</name>
<dbReference type="Proteomes" id="UP000264820">
    <property type="component" value="Unplaced"/>
</dbReference>
<accession>A0A3Q2Y5P1</accession>
<evidence type="ECO:0000256" key="3">
    <source>
        <dbReference type="ARBA" id="ARBA00022448"/>
    </source>
</evidence>
<keyword evidence="8" id="KW-1133">Transmembrane helix</keyword>
<keyword evidence="4 11" id="KW-0679">Respiratory chain</keyword>
<proteinExistence type="inferred from homology"/>
<dbReference type="GO" id="GO:0005743">
    <property type="term" value="C:mitochondrial inner membrane"/>
    <property type="evidence" value="ECO:0007669"/>
    <property type="project" value="UniProtKB-SubCell"/>
</dbReference>
<dbReference type="PANTHER" id="PTHR13099">
    <property type="entry name" value="NADH-UBIQUINONE OXIDOREDUCTASE SUBUNIT B14.5B"/>
    <property type="match status" value="1"/>
</dbReference>
<reference evidence="12" key="1">
    <citation type="submission" date="2025-08" db="UniProtKB">
        <authorList>
            <consortium name="Ensembl"/>
        </authorList>
    </citation>
    <scope>IDENTIFICATION</scope>
</reference>
<keyword evidence="13" id="KW-1185">Reference proteome</keyword>
<evidence type="ECO:0000256" key="5">
    <source>
        <dbReference type="ARBA" id="ARBA00022692"/>
    </source>
</evidence>
<organism evidence="12 13">
    <name type="scientific">Hippocampus comes</name>
    <name type="common">Tiger tail seahorse</name>
    <dbReference type="NCBI Taxonomy" id="109280"/>
    <lineage>
        <taxon>Eukaryota</taxon>
        <taxon>Metazoa</taxon>
        <taxon>Chordata</taxon>
        <taxon>Craniata</taxon>
        <taxon>Vertebrata</taxon>
        <taxon>Euteleostomi</taxon>
        <taxon>Actinopterygii</taxon>
        <taxon>Neopterygii</taxon>
        <taxon>Teleostei</taxon>
        <taxon>Neoteleostei</taxon>
        <taxon>Acanthomorphata</taxon>
        <taxon>Syngnathiaria</taxon>
        <taxon>Syngnathiformes</taxon>
        <taxon>Syngnathoidei</taxon>
        <taxon>Syngnathidae</taxon>
        <taxon>Hippocampus</taxon>
    </lineage>
</organism>
<reference evidence="12" key="2">
    <citation type="submission" date="2025-09" db="UniProtKB">
        <authorList>
            <consortium name="Ensembl"/>
        </authorList>
    </citation>
    <scope>IDENTIFICATION</scope>
</reference>
<evidence type="ECO:0000256" key="4">
    <source>
        <dbReference type="ARBA" id="ARBA00022660"/>
    </source>
</evidence>
<keyword evidence="5" id="KW-0812">Transmembrane</keyword>
<keyword evidence="7 11" id="KW-0249">Electron transport</keyword>
<comment type="function">
    <text evidence="11">Accessory subunit of the mitochondrial membrane respiratory chain NADH dehydrogenase (Complex I), that is believed not to be involved in catalysis. Complex I functions in the transfer of electrons from NADH to the respiratory chain. The immediate electron acceptor for the enzyme is believed to be ubiquinone.</text>
</comment>
<keyword evidence="6 11" id="KW-0999">Mitochondrion inner membrane</keyword>
<dbReference type="InterPro" id="IPR009423">
    <property type="entry name" value="NDUC2"/>
</dbReference>
<keyword evidence="3 11" id="KW-0813">Transport</keyword>
<dbReference type="GeneTree" id="ENSGT00390000010352"/>
<dbReference type="AlphaFoldDB" id="A0A3Q2Y5P1"/>
<keyword evidence="10 11" id="KW-0472">Membrane</keyword>
<protein>
    <recommendedName>
        <fullName evidence="11">NADH dehydrogenase [ubiquinone] 1 subunit C2</fullName>
    </recommendedName>
</protein>
<evidence type="ECO:0000256" key="9">
    <source>
        <dbReference type="ARBA" id="ARBA00023128"/>
    </source>
</evidence>
<comment type="similarity">
    <text evidence="2 11">Belongs to the complex I NDUFC2 subunit family.</text>
</comment>
<evidence type="ECO:0000256" key="6">
    <source>
        <dbReference type="ARBA" id="ARBA00022792"/>
    </source>
</evidence>
<evidence type="ECO:0000256" key="11">
    <source>
        <dbReference type="PIRNR" id="PIRNR017834"/>
    </source>
</evidence>